<name>A0A438J6K6_VITVI</name>
<evidence type="ECO:0000313" key="1">
    <source>
        <dbReference type="EMBL" id="RVX04587.1"/>
    </source>
</evidence>
<accession>A0A438J6K6</accession>
<evidence type="ECO:0000313" key="2">
    <source>
        <dbReference type="Proteomes" id="UP000288805"/>
    </source>
</evidence>
<evidence type="ECO:0008006" key="3">
    <source>
        <dbReference type="Google" id="ProtNLM"/>
    </source>
</evidence>
<organism evidence="1 2">
    <name type="scientific">Vitis vinifera</name>
    <name type="common">Grape</name>
    <dbReference type="NCBI Taxonomy" id="29760"/>
    <lineage>
        <taxon>Eukaryota</taxon>
        <taxon>Viridiplantae</taxon>
        <taxon>Streptophyta</taxon>
        <taxon>Embryophyta</taxon>
        <taxon>Tracheophyta</taxon>
        <taxon>Spermatophyta</taxon>
        <taxon>Magnoliopsida</taxon>
        <taxon>eudicotyledons</taxon>
        <taxon>Gunneridae</taxon>
        <taxon>Pentapetalae</taxon>
        <taxon>rosids</taxon>
        <taxon>Vitales</taxon>
        <taxon>Vitaceae</taxon>
        <taxon>Viteae</taxon>
        <taxon>Vitis</taxon>
    </lineage>
</organism>
<dbReference type="Proteomes" id="UP000288805">
    <property type="component" value="Unassembled WGS sequence"/>
</dbReference>
<proteinExistence type="predicted"/>
<protein>
    <recommendedName>
        <fullName evidence="3">Retrotransposon gag domain-containing protein</fullName>
    </recommendedName>
</protein>
<dbReference type="AlphaFoldDB" id="A0A438J6K6"/>
<gene>
    <name evidence="1" type="ORF">CK203_023345</name>
</gene>
<sequence>MRQMRGFERTIPWNDVDSMPLATLPANFRMLEIEGYMGVGCPCIHLRLYYVIMRALGLDEAHLVTLFPLSLSGTTQRWYASLESFHRKTWRDLKHEFLR</sequence>
<comment type="caution">
    <text evidence="1">The sequence shown here is derived from an EMBL/GenBank/DDBJ whole genome shotgun (WGS) entry which is preliminary data.</text>
</comment>
<reference evidence="1 2" key="1">
    <citation type="journal article" date="2018" name="PLoS Genet.">
        <title>Population sequencing reveals clonal diversity and ancestral inbreeding in the grapevine cultivar Chardonnay.</title>
        <authorList>
            <person name="Roach M.J."/>
            <person name="Johnson D.L."/>
            <person name="Bohlmann J."/>
            <person name="van Vuuren H.J."/>
            <person name="Jones S.J."/>
            <person name="Pretorius I.S."/>
            <person name="Schmidt S.A."/>
            <person name="Borneman A.R."/>
        </authorList>
    </citation>
    <scope>NUCLEOTIDE SEQUENCE [LARGE SCALE GENOMIC DNA]</scope>
    <source>
        <strain evidence="2">cv. Chardonnay</strain>
        <tissue evidence="1">Leaf</tissue>
    </source>
</reference>
<dbReference type="EMBL" id="QGNW01000060">
    <property type="protein sequence ID" value="RVX04587.1"/>
    <property type="molecule type" value="Genomic_DNA"/>
</dbReference>